<dbReference type="InterPro" id="IPR047272">
    <property type="entry name" value="S49_SppA_C"/>
</dbReference>
<feature type="domain" description="Peptidase S49" evidence="5">
    <location>
        <begin position="93"/>
        <end position="233"/>
    </location>
</feature>
<accession>A0ABW5P6I9</accession>
<dbReference type="PRINTS" id="PR00127">
    <property type="entry name" value="CLPPROTEASEP"/>
</dbReference>
<evidence type="ECO:0000313" key="7">
    <source>
        <dbReference type="Proteomes" id="UP001597475"/>
    </source>
</evidence>
<protein>
    <submittedName>
        <fullName evidence="6">Signal peptide peptidase SppA</fullName>
    </submittedName>
</protein>
<gene>
    <name evidence="6" type="primary">sppA</name>
    <name evidence="6" type="ORF">ACFSR9_11645</name>
</gene>
<evidence type="ECO:0000313" key="6">
    <source>
        <dbReference type="EMBL" id="MFD2610084.1"/>
    </source>
</evidence>
<dbReference type="Gene3D" id="3.90.226.10">
    <property type="entry name" value="2-enoyl-CoA Hydratase, Chain A, domain 1"/>
    <property type="match status" value="3"/>
</dbReference>
<dbReference type="CDD" id="cd07023">
    <property type="entry name" value="S49_Sppa_N_C"/>
    <property type="match status" value="1"/>
</dbReference>
<dbReference type="PANTHER" id="PTHR33209:SF1">
    <property type="entry name" value="PEPTIDASE S49 DOMAIN-CONTAINING PROTEIN"/>
    <property type="match status" value="1"/>
</dbReference>
<dbReference type="Gene3D" id="6.20.330.10">
    <property type="match status" value="1"/>
</dbReference>
<dbReference type="PANTHER" id="PTHR33209">
    <property type="entry name" value="PROTEASE 4"/>
    <property type="match status" value="1"/>
</dbReference>
<dbReference type="NCBIfam" id="TIGR00706">
    <property type="entry name" value="SppA_dom"/>
    <property type="match status" value="1"/>
</dbReference>
<dbReference type="CDD" id="cd07018">
    <property type="entry name" value="S49_SppA_67K_type"/>
    <property type="match status" value="1"/>
</dbReference>
<feature type="domain" description="Peptidase S49" evidence="5">
    <location>
        <begin position="334"/>
        <end position="482"/>
    </location>
</feature>
<keyword evidence="3" id="KW-0378">Hydrolase</keyword>
<name>A0ABW5P6I9_9DEIO</name>
<evidence type="ECO:0000256" key="3">
    <source>
        <dbReference type="ARBA" id="ARBA00022801"/>
    </source>
</evidence>
<dbReference type="RefSeq" id="WP_386845968.1">
    <property type="nucleotide sequence ID" value="NZ_JBHUMK010000049.1"/>
</dbReference>
<organism evidence="6 7">
    <name type="scientific">Deinococcus taklimakanensis</name>
    <dbReference type="NCBI Taxonomy" id="536443"/>
    <lineage>
        <taxon>Bacteria</taxon>
        <taxon>Thermotogati</taxon>
        <taxon>Deinococcota</taxon>
        <taxon>Deinococci</taxon>
        <taxon>Deinococcales</taxon>
        <taxon>Deinococcaceae</taxon>
        <taxon>Deinococcus</taxon>
    </lineage>
</organism>
<evidence type="ECO:0000256" key="2">
    <source>
        <dbReference type="ARBA" id="ARBA00022670"/>
    </source>
</evidence>
<sequence length="533" mass="57460">MNIPFLDKLNLPDGVSHPTWVVVDLTGPYPERAPTQPLQALMNRTESLEALQKRAEALAKAGWLHGVLVRISEFTAGPATAHAIRGILKRLGEHKRVVAHVPQLTMTTLIAASGAQEITAPESADVMLSGFAVEPTFLGAFLKKQGIEFENLRIKEYKAALTRFSEDQMDDHNREQLQAYLDAAEAAWVRDLAEGRGVTEDVARGWLDADFTSAQAMLDAGLLTKVAYEDELVGPGTRPLAAVIDLLGAQFDRPNAKADRIAVVPVVGTIVTGKSRNNPVPLPLLGGPQAGSDTVVAALKRAKADKTTKAIVVYVNSGGGSALASDLMHREIVTSEKPVVVVMGEYAASGGYYLAAGADRIIASPYTVTGSIGVVSGKPVMQKFNERHGFKPEGVGRESALKYSASRPFTGEQRAQMHRGIQEIYDRFITRVAEGRGLSKERVNEIGRGRIWAGADGLKLGLVDELGDLHTALQRAAELAGLSYDAPVWTATPQKAGPLPEFVREVRDAAQLSAWPFGGERVLTWLDVDLKVR</sequence>
<comment type="caution">
    <text evidence="6">The sequence shown here is derived from an EMBL/GenBank/DDBJ whole genome shotgun (WGS) entry which is preliminary data.</text>
</comment>
<evidence type="ECO:0000256" key="4">
    <source>
        <dbReference type="ARBA" id="ARBA00022825"/>
    </source>
</evidence>
<reference evidence="7" key="1">
    <citation type="journal article" date="2019" name="Int. J. Syst. Evol. Microbiol.">
        <title>The Global Catalogue of Microorganisms (GCM) 10K type strain sequencing project: providing services to taxonomists for standard genome sequencing and annotation.</title>
        <authorList>
            <consortium name="The Broad Institute Genomics Platform"/>
            <consortium name="The Broad Institute Genome Sequencing Center for Infectious Disease"/>
            <person name="Wu L."/>
            <person name="Ma J."/>
        </authorList>
    </citation>
    <scope>NUCLEOTIDE SEQUENCE [LARGE SCALE GENOMIC DNA]</scope>
    <source>
        <strain evidence="7">KCTC 33842</strain>
    </source>
</reference>
<comment type="similarity">
    <text evidence="1">Belongs to the peptidase S49 family.</text>
</comment>
<dbReference type="Proteomes" id="UP001597475">
    <property type="component" value="Unassembled WGS sequence"/>
</dbReference>
<keyword evidence="4" id="KW-0720">Serine protease</keyword>
<dbReference type="InterPro" id="IPR001907">
    <property type="entry name" value="ClpP"/>
</dbReference>
<dbReference type="InterPro" id="IPR002142">
    <property type="entry name" value="Peptidase_S49"/>
</dbReference>
<dbReference type="SUPFAM" id="SSF52096">
    <property type="entry name" value="ClpP/crotonase"/>
    <property type="match status" value="2"/>
</dbReference>
<dbReference type="Pfam" id="PF01343">
    <property type="entry name" value="Peptidase_S49"/>
    <property type="match status" value="2"/>
</dbReference>
<evidence type="ECO:0000259" key="5">
    <source>
        <dbReference type="Pfam" id="PF01343"/>
    </source>
</evidence>
<evidence type="ECO:0000256" key="1">
    <source>
        <dbReference type="ARBA" id="ARBA00008683"/>
    </source>
</evidence>
<proteinExistence type="inferred from homology"/>
<keyword evidence="2" id="KW-0645">Protease</keyword>
<dbReference type="InterPro" id="IPR004635">
    <property type="entry name" value="Pept_S49_SppA"/>
</dbReference>
<dbReference type="EMBL" id="JBHUMK010000049">
    <property type="protein sequence ID" value="MFD2610084.1"/>
    <property type="molecule type" value="Genomic_DNA"/>
</dbReference>
<dbReference type="InterPro" id="IPR047217">
    <property type="entry name" value="S49_SppA_67K_type_N"/>
</dbReference>
<keyword evidence="7" id="KW-1185">Reference proteome</keyword>
<dbReference type="InterPro" id="IPR029045">
    <property type="entry name" value="ClpP/crotonase-like_dom_sf"/>
</dbReference>